<comment type="similarity">
    <text evidence="1">Belongs to the NAD(P)-dependent epimerase/dehydratase family.</text>
</comment>
<evidence type="ECO:0000313" key="3">
    <source>
        <dbReference type="EMBL" id="KUP04703.1"/>
    </source>
</evidence>
<sequence length="320" mass="36386">MYSLYGKKVFVTGGFGFIGSHLVRRLLLEEGANVALLARRTTPQWRLKELITEVEVHYGDLCNRETLTEILHEVRPDFVFHLAAYGLHPSQNNEIEAIQTNIIGTLNILSAAKEAGCKRVINLGSSSEYGDHQAPLSEERVLKPLDLYGSTKAAGTIIAHQIAFTSNIDIITFRPFNVFGEMEDANRLFGYIIRSILENREVKLTSCVQRRDYCYISNLIDCIIIGAKNRIVKNEIFNIGYGREYPIKYFVEEIFSHFSTNLKPHYGAIPQRENERLSPIPEITKAKVLLGWEPKVSLEEGLEKTIKWYKANYAIEKGSE</sequence>
<dbReference type="EMBL" id="LDYG01000048">
    <property type="protein sequence ID" value="KUP04703.1"/>
    <property type="molecule type" value="Genomic_DNA"/>
</dbReference>
<gene>
    <name evidence="3" type="ORF">Q75_14735</name>
</gene>
<dbReference type="PANTHER" id="PTHR43000">
    <property type="entry name" value="DTDP-D-GLUCOSE 4,6-DEHYDRATASE-RELATED"/>
    <property type="match status" value="1"/>
</dbReference>
<dbReference type="InterPro" id="IPR001509">
    <property type="entry name" value="Epimerase_deHydtase"/>
</dbReference>
<evidence type="ECO:0000313" key="4">
    <source>
        <dbReference type="Proteomes" id="UP000074108"/>
    </source>
</evidence>
<dbReference type="OrthoDB" id="9771073at2"/>
<reference evidence="3 4" key="1">
    <citation type="journal article" date="2016" name="Front. Microbiol.">
        <title>Microevolution Analysis of Bacillus coahuilensis Unveils Differences in Phosphorus Acquisition Strategies and Their Regulation.</title>
        <authorList>
            <person name="Gomez-Lunar Z."/>
            <person name="Hernandez-Gonzalez I."/>
            <person name="Rodriguez-Torres M.D."/>
            <person name="Souza V."/>
            <person name="Olmedo-Alvarez G."/>
        </authorList>
    </citation>
    <scope>NUCLEOTIDE SEQUENCE [LARGE SCALE GENOMIC DNA]</scope>
    <source>
        <strain evidence="4">p1.1.43</strain>
    </source>
</reference>
<proteinExistence type="inferred from homology"/>
<dbReference type="InterPro" id="IPR036291">
    <property type="entry name" value="NAD(P)-bd_dom_sf"/>
</dbReference>
<dbReference type="Pfam" id="PF01370">
    <property type="entry name" value="Epimerase"/>
    <property type="match status" value="1"/>
</dbReference>
<evidence type="ECO:0000256" key="1">
    <source>
        <dbReference type="ARBA" id="ARBA00007637"/>
    </source>
</evidence>
<organism evidence="3 4">
    <name type="scientific">Bacillus coahuilensis p1.1.43</name>
    <dbReference type="NCBI Taxonomy" id="1150625"/>
    <lineage>
        <taxon>Bacteria</taxon>
        <taxon>Bacillati</taxon>
        <taxon>Bacillota</taxon>
        <taxon>Bacilli</taxon>
        <taxon>Bacillales</taxon>
        <taxon>Bacillaceae</taxon>
        <taxon>Bacillus</taxon>
    </lineage>
</organism>
<dbReference type="STRING" id="1150625.Q75_14735"/>
<dbReference type="RefSeq" id="WP_059351788.1">
    <property type="nucleotide sequence ID" value="NZ_LDYG01000048.1"/>
</dbReference>
<keyword evidence="4" id="KW-1185">Reference proteome</keyword>
<dbReference type="AlphaFoldDB" id="A0A147K554"/>
<evidence type="ECO:0000259" key="2">
    <source>
        <dbReference type="Pfam" id="PF01370"/>
    </source>
</evidence>
<name>A0A147K554_9BACI</name>
<protein>
    <submittedName>
        <fullName evidence="3">CDP-abequose synthase</fullName>
    </submittedName>
</protein>
<dbReference type="PATRIC" id="fig|1150625.3.peg.3083"/>
<feature type="domain" description="NAD-dependent epimerase/dehydratase" evidence="2">
    <location>
        <begin position="9"/>
        <end position="240"/>
    </location>
</feature>
<comment type="caution">
    <text evidence="3">The sequence shown here is derived from an EMBL/GenBank/DDBJ whole genome shotgun (WGS) entry which is preliminary data.</text>
</comment>
<dbReference type="Gene3D" id="3.40.50.720">
    <property type="entry name" value="NAD(P)-binding Rossmann-like Domain"/>
    <property type="match status" value="1"/>
</dbReference>
<dbReference type="Proteomes" id="UP000074108">
    <property type="component" value="Unassembled WGS sequence"/>
</dbReference>
<accession>A0A147K554</accession>
<dbReference type="SUPFAM" id="SSF51735">
    <property type="entry name" value="NAD(P)-binding Rossmann-fold domains"/>
    <property type="match status" value="1"/>
</dbReference>